<keyword evidence="4" id="KW-1185">Reference proteome</keyword>
<sequence>MSNAPDEEELPELYKEIDADIQWIRPAEGEAIVVNMEYVISWRVLEILITPNTSWMGSLVLHDNSKSGSWESKDVLDQFALTLGKEMFFTWTFYTAGPLFLRSSVKLDTDYYLELNMFSGIPEKIFELDPTTEWYFRAHSKSHLFRFRNATSTTKPLPELGSGPANTTGNGSNSNKSASGAVGEKPVKNSLDELQTSSAPSQSPSAITDYTSNTGSTRLGSAAIGGIIGGSIAGILVLGVILLSVYRYGKSHKRNHLERELKDKEIIHELAGNGSFSGTGIVPPVELDGIVRSEVDGKGLTEMEGDGPEKVFPGHLESVGELELPSFQFDEQYWPGVEKPSHQ</sequence>
<feature type="region of interest" description="Disordered" evidence="1">
    <location>
        <begin position="155"/>
        <end position="212"/>
    </location>
</feature>
<protein>
    <submittedName>
        <fullName evidence="3">Uncharacterized protein</fullName>
    </submittedName>
</protein>
<evidence type="ECO:0000313" key="4">
    <source>
        <dbReference type="Proteomes" id="UP000275078"/>
    </source>
</evidence>
<reference evidence="3 4" key="1">
    <citation type="journal article" date="2018" name="Nat. Ecol. Evol.">
        <title>Pezizomycetes genomes reveal the molecular basis of ectomycorrhizal truffle lifestyle.</title>
        <authorList>
            <person name="Murat C."/>
            <person name="Payen T."/>
            <person name="Noel B."/>
            <person name="Kuo A."/>
            <person name="Morin E."/>
            <person name="Chen J."/>
            <person name="Kohler A."/>
            <person name="Krizsan K."/>
            <person name="Balestrini R."/>
            <person name="Da Silva C."/>
            <person name="Montanini B."/>
            <person name="Hainaut M."/>
            <person name="Levati E."/>
            <person name="Barry K.W."/>
            <person name="Belfiori B."/>
            <person name="Cichocki N."/>
            <person name="Clum A."/>
            <person name="Dockter R.B."/>
            <person name="Fauchery L."/>
            <person name="Guy J."/>
            <person name="Iotti M."/>
            <person name="Le Tacon F."/>
            <person name="Lindquist E.A."/>
            <person name="Lipzen A."/>
            <person name="Malagnac F."/>
            <person name="Mello A."/>
            <person name="Molinier V."/>
            <person name="Miyauchi S."/>
            <person name="Poulain J."/>
            <person name="Riccioni C."/>
            <person name="Rubini A."/>
            <person name="Sitrit Y."/>
            <person name="Splivallo R."/>
            <person name="Traeger S."/>
            <person name="Wang M."/>
            <person name="Zifcakova L."/>
            <person name="Wipf D."/>
            <person name="Zambonelli A."/>
            <person name="Paolocci F."/>
            <person name="Nowrousian M."/>
            <person name="Ottonello S."/>
            <person name="Baldrian P."/>
            <person name="Spatafora J.W."/>
            <person name="Henrissat B."/>
            <person name="Nagy L.G."/>
            <person name="Aury J.M."/>
            <person name="Wincker P."/>
            <person name="Grigoriev I.V."/>
            <person name="Bonfante P."/>
            <person name="Martin F.M."/>
        </authorList>
    </citation>
    <scope>NUCLEOTIDE SEQUENCE [LARGE SCALE GENOMIC DNA]</scope>
    <source>
        <strain evidence="3 4">RN42</strain>
    </source>
</reference>
<feature type="compositionally biased region" description="Low complexity" evidence="1">
    <location>
        <begin position="195"/>
        <end position="208"/>
    </location>
</feature>
<feature type="compositionally biased region" description="Low complexity" evidence="1">
    <location>
        <begin position="161"/>
        <end position="181"/>
    </location>
</feature>
<proteinExistence type="predicted"/>
<dbReference type="AlphaFoldDB" id="A0A3N4HGG1"/>
<evidence type="ECO:0000256" key="2">
    <source>
        <dbReference type="SAM" id="Phobius"/>
    </source>
</evidence>
<evidence type="ECO:0000313" key="3">
    <source>
        <dbReference type="EMBL" id="RPA71928.1"/>
    </source>
</evidence>
<feature type="transmembrane region" description="Helical" evidence="2">
    <location>
        <begin position="222"/>
        <end position="246"/>
    </location>
</feature>
<gene>
    <name evidence="3" type="ORF">BJ508DRAFT_367528</name>
</gene>
<dbReference type="Proteomes" id="UP000275078">
    <property type="component" value="Unassembled WGS sequence"/>
</dbReference>
<keyword evidence="2" id="KW-1133">Transmembrane helix</keyword>
<dbReference type="EMBL" id="ML119890">
    <property type="protein sequence ID" value="RPA71928.1"/>
    <property type="molecule type" value="Genomic_DNA"/>
</dbReference>
<name>A0A3N4HGG1_ASCIM</name>
<keyword evidence="2" id="KW-0812">Transmembrane</keyword>
<keyword evidence="2" id="KW-0472">Membrane</keyword>
<evidence type="ECO:0000256" key="1">
    <source>
        <dbReference type="SAM" id="MobiDB-lite"/>
    </source>
</evidence>
<organism evidence="3 4">
    <name type="scientific">Ascobolus immersus RN42</name>
    <dbReference type="NCBI Taxonomy" id="1160509"/>
    <lineage>
        <taxon>Eukaryota</taxon>
        <taxon>Fungi</taxon>
        <taxon>Dikarya</taxon>
        <taxon>Ascomycota</taxon>
        <taxon>Pezizomycotina</taxon>
        <taxon>Pezizomycetes</taxon>
        <taxon>Pezizales</taxon>
        <taxon>Ascobolaceae</taxon>
        <taxon>Ascobolus</taxon>
    </lineage>
</organism>
<accession>A0A3N4HGG1</accession>